<sequence>MDDPTPLLEEVIHVLAGATPSIDLVDESYSAYVEAVEQGLVGFYQILRDVFVVQGWDRKKRELTNGWYHLQQAEAAGGVVFGCCCPDPAPQCIHQIYLEDGGLEQFSGEDMPTDETLLVHLSVATPGRQDVKSRAIVAHQGLRADSGSWRCHRDQGVEFCVHVSQVLKQKLLLELIHGEGTFDESNLSIPTPISQLQTVAISHCAVLPPEWAALPSDPPLSRPSVLKEPPTTLLLDSSSSCPCNGTRTWHDPEHATTLADGVLYTLTSGHRLQVQLQRCPNSSPRQNRFIGPDPHSLGIFNFNNHAFFTHDLLDEYTSEFTSSETPFTAWVAVSTRRYQRHNSKERFVSEGLFRSAWFAYIELQIFDNDMRCPSCGPCPAETIWDGVTLAFSRKHLLSSLQPPTTLMDTSPIHGSRPVKGPQLLPDAKFRKSTREVVKSSLLGSIQKILGTESIPSNAEELEDLIEQIPVAGAYLLQVNEPLGGLFIQHFGVEVLACKSPNSLYVRLFEQIAAEESVLQFANGTALNNLRQFLAAPDTNTIHFLHTIPALYQVARYHVDHKEPLPPPLIAVCQWIHTRGTKVLNKLLANSPASTEPSSILDEPDWKTSGCCYSLPKLRQRPKFPHLKHDQTQEPGGDRGGKCSKFYAQYGKKRLTGGIMCVWCTHSICYGFHFIPANEGRNDVFSALYTRWPRPPKLVVYDFACALGPYCMTREPSFFSETVFGIDGFHAKGHTKCSPAAFLSNHVNVDPRLMRINSSAAECGNSGINRIRKVVSYMTQQRAIVYTRVFIAMWNRLRIRQILASKA</sequence>
<evidence type="ECO:0000313" key="2">
    <source>
        <dbReference type="Proteomes" id="UP000308600"/>
    </source>
</evidence>
<organism evidence="1 2">
    <name type="scientific">Pluteus cervinus</name>
    <dbReference type="NCBI Taxonomy" id="181527"/>
    <lineage>
        <taxon>Eukaryota</taxon>
        <taxon>Fungi</taxon>
        <taxon>Dikarya</taxon>
        <taxon>Basidiomycota</taxon>
        <taxon>Agaricomycotina</taxon>
        <taxon>Agaricomycetes</taxon>
        <taxon>Agaricomycetidae</taxon>
        <taxon>Agaricales</taxon>
        <taxon>Pluteineae</taxon>
        <taxon>Pluteaceae</taxon>
        <taxon>Pluteus</taxon>
    </lineage>
</organism>
<name>A0ACD3AXX0_9AGAR</name>
<accession>A0ACD3AXX0</accession>
<keyword evidence="2" id="KW-1185">Reference proteome</keyword>
<proteinExistence type="predicted"/>
<protein>
    <submittedName>
        <fullName evidence="1">Uncharacterized protein</fullName>
    </submittedName>
</protein>
<evidence type="ECO:0000313" key="1">
    <source>
        <dbReference type="EMBL" id="TFK70212.1"/>
    </source>
</evidence>
<gene>
    <name evidence="1" type="ORF">BDN72DRAFT_870445</name>
</gene>
<reference evidence="1 2" key="1">
    <citation type="journal article" date="2019" name="Nat. Ecol. Evol.">
        <title>Megaphylogeny resolves global patterns of mushroom evolution.</title>
        <authorList>
            <person name="Varga T."/>
            <person name="Krizsan K."/>
            <person name="Foldi C."/>
            <person name="Dima B."/>
            <person name="Sanchez-Garcia M."/>
            <person name="Sanchez-Ramirez S."/>
            <person name="Szollosi G.J."/>
            <person name="Szarkandi J.G."/>
            <person name="Papp V."/>
            <person name="Albert L."/>
            <person name="Andreopoulos W."/>
            <person name="Angelini C."/>
            <person name="Antonin V."/>
            <person name="Barry K.W."/>
            <person name="Bougher N.L."/>
            <person name="Buchanan P."/>
            <person name="Buyck B."/>
            <person name="Bense V."/>
            <person name="Catcheside P."/>
            <person name="Chovatia M."/>
            <person name="Cooper J."/>
            <person name="Damon W."/>
            <person name="Desjardin D."/>
            <person name="Finy P."/>
            <person name="Geml J."/>
            <person name="Haridas S."/>
            <person name="Hughes K."/>
            <person name="Justo A."/>
            <person name="Karasinski D."/>
            <person name="Kautmanova I."/>
            <person name="Kiss B."/>
            <person name="Kocsube S."/>
            <person name="Kotiranta H."/>
            <person name="LaButti K.M."/>
            <person name="Lechner B.E."/>
            <person name="Liimatainen K."/>
            <person name="Lipzen A."/>
            <person name="Lukacs Z."/>
            <person name="Mihaltcheva S."/>
            <person name="Morgado L.N."/>
            <person name="Niskanen T."/>
            <person name="Noordeloos M.E."/>
            <person name="Ohm R.A."/>
            <person name="Ortiz-Santana B."/>
            <person name="Ovrebo C."/>
            <person name="Racz N."/>
            <person name="Riley R."/>
            <person name="Savchenko A."/>
            <person name="Shiryaev A."/>
            <person name="Soop K."/>
            <person name="Spirin V."/>
            <person name="Szebenyi C."/>
            <person name="Tomsovsky M."/>
            <person name="Tulloss R.E."/>
            <person name="Uehling J."/>
            <person name="Grigoriev I.V."/>
            <person name="Vagvolgyi C."/>
            <person name="Papp T."/>
            <person name="Martin F.M."/>
            <person name="Miettinen O."/>
            <person name="Hibbett D.S."/>
            <person name="Nagy L.G."/>
        </authorList>
    </citation>
    <scope>NUCLEOTIDE SEQUENCE [LARGE SCALE GENOMIC DNA]</scope>
    <source>
        <strain evidence="1 2">NL-1719</strain>
    </source>
</reference>
<dbReference type="EMBL" id="ML208317">
    <property type="protein sequence ID" value="TFK70212.1"/>
    <property type="molecule type" value="Genomic_DNA"/>
</dbReference>
<dbReference type="Proteomes" id="UP000308600">
    <property type="component" value="Unassembled WGS sequence"/>
</dbReference>